<dbReference type="EMBL" id="FRCS01000005">
    <property type="protein sequence ID" value="SHN33974.1"/>
    <property type="molecule type" value="Genomic_DNA"/>
</dbReference>
<evidence type="ECO:0000313" key="4">
    <source>
        <dbReference type="Proteomes" id="UP000184440"/>
    </source>
</evidence>
<dbReference type="Pfam" id="PF18865">
    <property type="entry name" value="AbiJ_NTD5"/>
    <property type="match status" value="1"/>
</dbReference>
<proteinExistence type="predicted"/>
<feature type="domain" description="AbiJ N-terminal" evidence="2">
    <location>
        <begin position="12"/>
        <end position="73"/>
    </location>
</feature>
<dbReference type="Pfam" id="PF10137">
    <property type="entry name" value="CAP12-PCTIR_TIR"/>
    <property type="match status" value="1"/>
</dbReference>
<dbReference type="RefSeq" id="WP_084741460.1">
    <property type="nucleotide sequence ID" value="NZ_FRCS01000005.1"/>
</dbReference>
<organism evidence="3 4">
    <name type="scientific">Cryptosporangium aurantiacum</name>
    <dbReference type="NCBI Taxonomy" id="134849"/>
    <lineage>
        <taxon>Bacteria</taxon>
        <taxon>Bacillati</taxon>
        <taxon>Actinomycetota</taxon>
        <taxon>Actinomycetes</taxon>
        <taxon>Cryptosporangiales</taxon>
        <taxon>Cryptosporangiaceae</taxon>
        <taxon>Cryptosporangium</taxon>
    </lineage>
</organism>
<keyword evidence="4" id="KW-1185">Reference proteome</keyword>
<name>A0A1M7QQY0_9ACTN</name>
<dbReference type="GO" id="GO:0050135">
    <property type="term" value="F:NADP+ nucleosidase activity"/>
    <property type="evidence" value="ECO:0007669"/>
    <property type="project" value="InterPro"/>
</dbReference>
<dbReference type="STRING" id="134849.SAMN05443668_105205"/>
<dbReference type="Proteomes" id="UP000184440">
    <property type="component" value="Unassembled WGS sequence"/>
</dbReference>
<dbReference type="OrthoDB" id="4339143at2"/>
<accession>A0A1M7QQY0</accession>
<evidence type="ECO:0000313" key="3">
    <source>
        <dbReference type="EMBL" id="SHN33974.1"/>
    </source>
</evidence>
<evidence type="ECO:0000259" key="2">
    <source>
        <dbReference type="Pfam" id="PF18865"/>
    </source>
</evidence>
<sequence length="332" mass="36657">MLEDAPPNIIKLAVARAIIDTFDQGKWHEIGLITNTLDDIEGHPRLLRSMRFGDDDYSACVYQMIPIILDEQTGSKGIASRREVAFGNLETVTTFIGLKAWLQKNDIDLYESLYGETGWRRQVGTQSTELDEVDPVTTVPKISSASPIRDAQKTQGPTTATVPSRRRVFLVHGRDLAKRDSLTALLRAFDLRTITWSEAEAATGVATPYTGDVVIAGMDAADIVVVLLTPDDLGQLSPEFIQVNDGPEERQPSGQPRMNVIFEAGMAMARSRNSVIFVEIGKIRPMSDITGLNVLRLTNDVESRRQLGTRLRTAGLTVDMEHDGWRSAGDFT</sequence>
<dbReference type="InterPro" id="IPR019302">
    <property type="entry name" value="CAP12/PCTIR_TIR_dom"/>
</dbReference>
<dbReference type="AlphaFoldDB" id="A0A1M7QQY0"/>
<evidence type="ECO:0000259" key="1">
    <source>
        <dbReference type="Pfam" id="PF10137"/>
    </source>
</evidence>
<dbReference type="InterPro" id="IPR040508">
    <property type="entry name" value="AbiJ_NTD5"/>
</dbReference>
<feature type="domain" description="CD-NTase-associated protein 12/Pycsar effector protein TIR" evidence="1">
    <location>
        <begin position="167"/>
        <end position="297"/>
    </location>
</feature>
<reference evidence="3 4" key="1">
    <citation type="submission" date="2016-11" db="EMBL/GenBank/DDBJ databases">
        <authorList>
            <person name="Jaros S."/>
            <person name="Januszkiewicz K."/>
            <person name="Wedrychowicz H."/>
        </authorList>
    </citation>
    <scope>NUCLEOTIDE SEQUENCE [LARGE SCALE GENOMIC DNA]</scope>
    <source>
        <strain evidence="3 4">DSM 46144</strain>
    </source>
</reference>
<gene>
    <name evidence="3" type="ORF">SAMN05443668_105205</name>
</gene>
<protein>
    <submittedName>
        <fullName evidence="3">Predicted nucleotide-binding protein containing TIR-like domain</fullName>
    </submittedName>
</protein>